<dbReference type="InterPro" id="IPR001900">
    <property type="entry name" value="RNase_II/R"/>
</dbReference>
<keyword evidence="7 8" id="KW-0694">RNA-binding</keyword>
<dbReference type="NCBIfam" id="TIGR02063">
    <property type="entry name" value="RNase_R"/>
    <property type="match status" value="1"/>
</dbReference>
<reference evidence="11 12" key="1">
    <citation type="submission" date="2016-10" db="EMBL/GenBank/DDBJ databases">
        <authorList>
            <person name="de Groot N.N."/>
        </authorList>
    </citation>
    <scope>NUCLEOTIDE SEQUENCE [LARGE SCALE GENOMIC DNA]</scope>
    <source>
        <strain evidence="11 12">KHGC13</strain>
    </source>
</reference>
<dbReference type="InterPro" id="IPR040476">
    <property type="entry name" value="CSD2"/>
</dbReference>
<dbReference type="Gene3D" id="2.40.50.140">
    <property type="entry name" value="Nucleic acid-binding proteins"/>
    <property type="match status" value="3"/>
</dbReference>
<keyword evidence="6 8" id="KW-0269">Exonuclease</keyword>
<keyword evidence="12" id="KW-1185">Reference proteome</keyword>
<dbReference type="SUPFAM" id="SSF50249">
    <property type="entry name" value="Nucleic acid-binding proteins"/>
    <property type="match status" value="4"/>
</dbReference>
<dbReference type="OrthoDB" id="9764149at2"/>
<gene>
    <name evidence="8" type="primary">rnr</name>
    <name evidence="11" type="ORF">SAMN05216508_101213</name>
</gene>
<dbReference type="Pfam" id="PF17876">
    <property type="entry name" value="CSD2"/>
    <property type="match status" value="1"/>
</dbReference>
<dbReference type="SMART" id="SM00316">
    <property type="entry name" value="S1"/>
    <property type="match status" value="1"/>
</dbReference>
<dbReference type="STRING" id="155865.SAMN05216515_10567"/>
<dbReference type="InterPro" id="IPR011805">
    <property type="entry name" value="RNase_R"/>
</dbReference>
<dbReference type="AlphaFoldDB" id="A0A1I7F295"/>
<evidence type="ECO:0000256" key="9">
    <source>
        <dbReference type="SAM" id="Coils"/>
    </source>
</evidence>
<keyword evidence="3 8" id="KW-0963">Cytoplasm</keyword>
<keyword evidence="4 8" id="KW-0540">Nuclease</keyword>
<dbReference type="EC" id="3.1.13.1" evidence="8"/>
<dbReference type="NCBIfam" id="TIGR00358">
    <property type="entry name" value="3_prime_RNase"/>
    <property type="match status" value="1"/>
</dbReference>
<dbReference type="GO" id="GO:0003723">
    <property type="term" value="F:RNA binding"/>
    <property type="evidence" value="ECO:0007669"/>
    <property type="project" value="UniProtKB-UniRule"/>
</dbReference>
<protein>
    <recommendedName>
        <fullName evidence="8">Ribonuclease R</fullName>
        <shortName evidence="8">RNase R</shortName>
        <ecNumber evidence="8">3.1.13.1</ecNumber>
    </recommendedName>
</protein>
<evidence type="ECO:0000256" key="3">
    <source>
        <dbReference type="ARBA" id="ARBA00022490"/>
    </source>
</evidence>
<dbReference type="PANTHER" id="PTHR23355:SF9">
    <property type="entry name" value="DIS3-LIKE EXONUCLEASE 2"/>
    <property type="match status" value="1"/>
</dbReference>
<dbReference type="InterPro" id="IPR011129">
    <property type="entry name" value="CSD"/>
</dbReference>
<dbReference type="GO" id="GO:0006402">
    <property type="term" value="P:mRNA catabolic process"/>
    <property type="evidence" value="ECO:0007669"/>
    <property type="project" value="TreeGrafter"/>
</dbReference>
<dbReference type="InterPro" id="IPR004476">
    <property type="entry name" value="RNase_II/RNase_R"/>
</dbReference>
<feature type="coiled-coil region" evidence="9">
    <location>
        <begin position="539"/>
        <end position="566"/>
    </location>
</feature>
<keyword evidence="9" id="KW-0175">Coiled coil</keyword>
<dbReference type="InterPro" id="IPR050180">
    <property type="entry name" value="RNR_Ribonuclease"/>
</dbReference>
<dbReference type="SMART" id="SM00955">
    <property type="entry name" value="RNB"/>
    <property type="match status" value="1"/>
</dbReference>
<accession>A0A1I7F295</accession>
<evidence type="ECO:0000256" key="2">
    <source>
        <dbReference type="ARBA" id="ARBA00004496"/>
    </source>
</evidence>
<dbReference type="EMBL" id="FPBT01000001">
    <property type="protein sequence ID" value="SFU30381.1"/>
    <property type="molecule type" value="Genomic_DNA"/>
</dbReference>
<dbReference type="Pfam" id="PF00773">
    <property type="entry name" value="RNB"/>
    <property type="match status" value="1"/>
</dbReference>
<dbReference type="Pfam" id="PF08206">
    <property type="entry name" value="OB_RNB"/>
    <property type="match status" value="1"/>
</dbReference>
<dbReference type="RefSeq" id="WP_090469406.1">
    <property type="nucleotide sequence ID" value="NZ_FOWF01000005.1"/>
</dbReference>
<keyword evidence="5 8" id="KW-0378">Hydrolase</keyword>
<evidence type="ECO:0000256" key="4">
    <source>
        <dbReference type="ARBA" id="ARBA00022722"/>
    </source>
</evidence>
<dbReference type="PROSITE" id="PS50126">
    <property type="entry name" value="S1"/>
    <property type="match status" value="1"/>
</dbReference>
<dbReference type="InterPro" id="IPR013223">
    <property type="entry name" value="RNase_B_OB_dom"/>
</dbReference>
<dbReference type="Proteomes" id="UP000198817">
    <property type="component" value="Unassembled WGS sequence"/>
</dbReference>
<evidence type="ECO:0000256" key="5">
    <source>
        <dbReference type="ARBA" id="ARBA00022801"/>
    </source>
</evidence>
<evidence type="ECO:0000256" key="6">
    <source>
        <dbReference type="ARBA" id="ARBA00022839"/>
    </source>
</evidence>
<comment type="similarity">
    <text evidence="8">Belongs to the RNR ribonuclease family. RNase R subfamily.</text>
</comment>
<dbReference type="SMART" id="SM00357">
    <property type="entry name" value="CSP"/>
    <property type="match status" value="1"/>
</dbReference>
<dbReference type="CDD" id="cd04471">
    <property type="entry name" value="S1_RNase_R"/>
    <property type="match status" value="1"/>
</dbReference>
<dbReference type="GO" id="GO:0005829">
    <property type="term" value="C:cytosol"/>
    <property type="evidence" value="ECO:0007669"/>
    <property type="project" value="TreeGrafter"/>
</dbReference>
<dbReference type="InterPro" id="IPR012340">
    <property type="entry name" value="NA-bd_OB-fold"/>
</dbReference>
<dbReference type="GO" id="GO:0008859">
    <property type="term" value="F:exoribonuclease II activity"/>
    <property type="evidence" value="ECO:0007669"/>
    <property type="project" value="UniProtKB-UniRule"/>
</dbReference>
<comment type="catalytic activity">
    <reaction evidence="1 8">
        <text>Exonucleolytic cleavage in the 3'- to 5'-direction to yield nucleoside 5'-phosphates.</text>
        <dbReference type="EC" id="3.1.13.1"/>
    </reaction>
</comment>
<evidence type="ECO:0000256" key="7">
    <source>
        <dbReference type="ARBA" id="ARBA00022884"/>
    </source>
</evidence>
<evidence type="ECO:0000256" key="1">
    <source>
        <dbReference type="ARBA" id="ARBA00001849"/>
    </source>
</evidence>
<dbReference type="HAMAP" id="MF_01895">
    <property type="entry name" value="RNase_R"/>
    <property type="match status" value="1"/>
</dbReference>
<comment type="subcellular location">
    <subcellularLocation>
        <location evidence="2 8">Cytoplasm</location>
    </subcellularLocation>
</comment>
<evidence type="ECO:0000313" key="12">
    <source>
        <dbReference type="Proteomes" id="UP000198817"/>
    </source>
</evidence>
<feature type="domain" description="S1 motif" evidence="10">
    <location>
        <begin position="574"/>
        <end position="654"/>
    </location>
</feature>
<proteinExistence type="inferred from homology"/>
<organism evidence="11 12">
    <name type="scientific">Eubacterium pyruvativorans</name>
    <dbReference type="NCBI Taxonomy" id="155865"/>
    <lineage>
        <taxon>Bacteria</taxon>
        <taxon>Bacillati</taxon>
        <taxon>Bacillota</taxon>
        <taxon>Clostridia</taxon>
        <taxon>Eubacteriales</taxon>
        <taxon>Eubacteriaceae</taxon>
        <taxon>Eubacterium</taxon>
    </lineage>
</organism>
<dbReference type="Pfam" id="PF00575">
    <property type="entry name" value="S1"/>
    <property type="match status" value="1"/>
</dbReference>
<dbReference type="InterPro" id="IPR003029">
    <property type="entry name" value="S1_domain"/>
</dbReference>
<evidence type="ECO:0000313" key="11">
    <source>
        <dbReference type="EMBL" id="SFU30381.1"/>
    </source>
</evidence>
<dbReference type="PANTHER" id="PTHR23355">
    <property type="entry name" value="RIBONUCLEASE"/>
    <property type="match status" value="1"/>
</dbReference>
<evidence type="ECO:0000256" key="8">
    <source>
        <dbReference type="HAMAP-Rule" id="MF_01895"/>
    </source>
</evidence>
<comment type="function">
    <text evidence="8">3'-5' exoribonuclease that releases 5'-nucleoside monophosphates and is involved in maturation of structured RNAs.</text>
</comment>
<name>A0A1I7F295_9FIRM</name>
<evidence type="ECO:0000259" key="10">
    <source>
        <dbReference type="PROSITE" id="PS50126"/>
    </source>
</evidence>
<sequence>MGKKNRNQNGSGLIRGTLKKVRSGSGFVERENGDDIFIHADNMKGAMNGDEVLVDLLPPIYWDKNPEGLVDRILNRNVTEVVGTYRRQKGNGFVESVGRKDDAVFIKKKNAGHAKSGDRVVCRITRYPASVYESPEGRITEIIARSDEAGAETKALIRSAGLSKDFPSAVSAQAARAAAEPLTNEEISRRRDLRERTIITIDGADSKDLDDAVSVEATEDGGYRLGVHIADVSHYVPAGSKLDREALKRGNSVYLLNHVIPMLPKTLSNGACSLFEGADRLTMTCEMTFDSEGKETGHEIYESIIRSSARMVYHDVSEILENHEPNLSEHYGDYNGRNITSMLFLMEELAALLRRNRMKHGSIDFDTTESEILLNDLEIPTDIRPAERRTANKLIEEFMLAANRTVAEHFCRMEVPFVYRIHEQPEPSRITEVKHVLRIFGLSLPGVPDQIHPAELARVLEQAAGKPGEEVVNTVILHAMSKARYSTECEGHFGLAFRYYCHFTSPIRRYPDLMVHRIIRVILSGGLDDRTARSMEAAAQEAAEVSSRTEREALELERDVEKMKKSQYMLGHLGEIAEGVISGVTEYGFYVRLPNTVEGLVRLESLHDDYYEFDPDRIRVLGIRNHRTFTLGDIVRIQVLSADPALRRIDFRLAEE</sequence>